<dbReference type="Pfam" id="PF00117">
    <property type="entry name" value="GATase"/>
    <property type="match status" value="1"/>
</dbReference>
<dbReference type="GO" id="GO:0097268">
    <property type="term" value="C:cytoophidium"/>
    <property type="evidence" value="ECO:0007669"/>
    <property type="project" value="UniProtKB-ARBA"/>
</dbReference>
<evidence type="ECO:0000256" key="11">
    <source>
        <dbReference type="ARBA" id="ARBA00047781"/>
    </source>
</evidence>
<dbReference type="EC" id="6.3.4.2" evidence="3"/>
<dbReference type="SUPFAM" id="SSF52540">
    <property type="entry name" value="P-loop containing nucleoside triphosphate hydrolases"/>
    <property type="match status" value="1"/>
</dbReference>
<comment type="similarity">
    <text evidence="2">Belongs to the CTP synthase family.</text>
</comment>
<dbReference type="InterPro" id="IPR029062">
    <property type="entry name" value="Class_I_gatase-like"/>
</dbReference>
<dbReference type="Gene3D" id="3.40.50.880">
    <property type="match status" value="1"/>
</dbReference>
<dbReference type="InterPro" id="IPR017456">
    <property type="entry name" value="CTP_synthase_N"/>
</dbReference>
<dbReference type="InterPro" id="IPR017926">
    <property type="entry name" value="GATASE"/>
</dbReference>
<dbReference type="GO" id="GO:0005524">
    <property type="term" value="F:ATP binding"/>
    <property type="evidence" value="ECO:0007669"/>
    <property type="project" value="UniProtKB-KW"/>
</dbReference>
<dbReference type="PANTHER" id="PTHR11550">
    <property type="entry name" value="CTP SYNTHASE"/>
    <property type="match status" value="1"/>
</dbReference>
<evidence type="ECO:0000256" key="5">
    <source>
        <dbReference type="ARBA" id="ARBA00022723"/>
    </source>
</evidence>
<keyword evidence="5" id="KW-0479">Metal-binding</keyword>
<dbReference type="InterPro" id="IPR004468">
    <property type="entry name" value="CTP_synthase"/>
</dbReference>
<evidence type="ECO:0000259" key="17">
    <source>
        <dbReference type="Pfam" id="PF06418"/>
    </source>
</evidence>
<name>A0A1F6WYT0_9BACT</name>
<evidence type="ECO:0000256" key="9">
    <source>
        <dbReference type="ARBA" id="ARBA00022962"/>
    </source>
</evidence>
<evidence type="ECO:0000256" key="1">
    <source>
        <dbReference type="ARBA" id="ARBA00005171"/>
    </source>
</evidence>
<comment type="caution">
    <text evidence="18">The sequence shown here is derived from an EMBL/GenBank/DDBJ whole genome shotgun (WGS) entry which is preliminary data.</text>
</comment>
<dbReference type="UniPathway" id="UPA00159">
    <property type="reaction ID" value="UER00277"/>
</dbReference>
<dbReference type="SUPFAM" id="SSF52317">
    <property type="entry name" value="Class I glutamine amidotransferase-like"/>
    <property type="match status" value="1"/>
</dbReference>
<evidence type="ECO:0000256" key="2">
    <source>
        <dbReference type="ARBA" id="ARBA00007533"/>
    </source>
</evidence>
<dbReference type="NCBIfam" id="TIGR00337">
    <property type="entry name" value="PyrG"/>
    <property type="match status" value="1"/>
</dbReference>
<evidence type="ECO:0000256" key="4">
    <source>
        <dbReference type="ARBA" id="ARBA00022598"/>
    </source>
</evidence>
<dbReference type="GO" id="GO:0044210">
    <property type="term" value="P:'de novo' CTP biosynthetic process"/>
    <property type="evidence" value="ECO:0007669"/>
    <property type="project" value="UniProtKB-UniPathway"/>
</dbReference>
<dbReference type="CDD" id="cd01746">
    <property type="entry name" value="GATase1_CTP_Synthase"/>
    <property type="match status" value="1"/>
</dbReference>
<evidence type="ECO:0000256" key="3">
    <source>
        <dbReference type="ARBA" id="ARBA00012291"/>
    </source>
</evidence>
<keyword evidence="6" id="KW-0547">Nucleotide-binding</keyword>
<evidence type="ECO:0000256" key="13">
    <source>
        <dbReference type="ARBA" id="ARBA00075170"/>
    </source>
</evidence>
<keyword evidence="4" id="KW-0436">Ligase</keyword>
<dbReference type="InterPro" id="IPR027417">
    <property type="entry name" value="P-loop_NTPase"/>
</dbReference>
<evidence type="ECO:0000256" key="8">
    <source>
        <dbReference type="ARBA" id="ARBA00022842"/>
    </source>
</evidence>
<dbReference type="GO" id="GO:0046872">
    <property type="term" value="F:metal ion binding"/>
    <property type="evidence" value="ECO:0007669"/>
    <property type="project" value="UniProtKB-KW"/>
</dbReference>
<dbReference type="AlphaFoldDB" id="A0A1F6WYT0"/>
<dbReference type="Proteomes" id="UP000185809">
    <property type="component" value="Unassembled WGS sequence"/>
</dbReference>
<feature type="domain" description="CTP synthase N-terminal" evidence="17">
    <location>
        <begin position="7"/>
        <end position="269"/>
    </location>
</feature>
<dbReference type="Pfam" id="PF06418">
    <property type="entry name" value="CTP_synth_N"/>
    <property type="match status" value="1"/>
</dbReference>
<dbReference type="FunFam" id="3.40.50.300:FF:000009">
    <property type="entry name" value="CTP synthase"/>
    <property type="match status" value="1"/>
</dbReference>
<evidence type="ECO:0000313" key="19">
    <source>
        <dbReference type="Proteomes" id="UP000185809"/>
    </source>
</evidence>
<comment type="catalytic activity">
    <reaction evidence="11">
        <text>UTP + L-glutamine + ATP + H2O = CTP + L-glutamate + ADP + phosphate + 2 H(+)</text>
        <dbReference type="Rhea" id="RHEA:26426"/>
        <dbReference type="ChEBI" id="CHEBI:15377"/>
        <dbReference type="ChEBI" id="CHEBI:15378"/>
        <dbReference type="ChEBI" id="CHEBI:29985"/>
        <dbReference type="ChEBI" id="CHEBI:30616"/>
        <dbReference type="ChEBI" id="CHEBI:37563"/>
        <dbReference type="ChEBI" id="CHEBI:43474"/>
        <dbReference type="ChEBI" id="CHEBI:46398"/>
        <dbReference type="ChEBI" id="CHEBI:58359"/>
        <dbReference type="ChEBI" id="CHEBI:456216"/>
        <dbReference type="EC" id="6.3.4.2"/>
    </reaction>
</comment>
<dbReference type="GO" id="GO:0003883">
    <property type="term" value="F:CTP synthase activity"/>
    <property type="evidence" value="ECO:0007669"/>
    <property type="project" value="UniProtKB-EC"/>
</dbReference>
<evidence type="ECO:0000256" key="15">
    <source>
        <dbReference type="ARBA" id="ARBA00083191"/>
    </source>
</evidence>
<dbReference type="GO" id="GO:0019856">
    <property type="term" value="P:pyrimidine nucleobase biosynthetic process"/>
    <property type="evidence" value="ECO:0007669"/>
    <property type="project" value="TreeGrafter"/>
</dbReference>
<dbReference type="InterPro" id="IPR033828">
    <property type="entry name" value="GATase1_CTP_Synthase"/>
</dbReference>
<evidence type="ECO:0000256" key="14">
    <source>
        <dbReference type="ARBA" id="ARBA00079941"/>
    </source>
</evidence>
<dbReference type="FunFam" id="3.40.50.880:FF:000002">
    <property type="entry name" value="CTP synthase"/>
    <property type="match status" value="1"/>
</dbReference>
<evidence type="ECO:0000256" key="12">
    <source>
        <dbReference type="ARBA" id="ARBA00070745"/>
    </source>
</evidence>
<dbReference type="GO" id="GO:0042802">
    <property type="term" value="F:identical protein binding"/>
    <property type="evidence" value="ECO:0007669"/>
    <property type="project" value="TreeGrafter"/>
</dbReference>
<dbReference type="EMBL" id="MFUP01000016">
    <property type="protein sequence ID" value="OGI87023.1"/>
    <property type="molecule type" value="Genomic_DNA"/>
</dbReference>
<comment type="pathway">
    <text evidence="1">Pyrimidine metabolism; CTP biosynthesis via de novo pathway; CTP from UDP: step 2/2.</text>
</comment>
<evidence type="ECO:0000259" key="16">
    <source>
        <dbReference type="Pfam" id="PF00117"/>
    </source>
</evidence>
<evidence type="ECO:0000256" key="10">
    <source>
        <dbReference type="ARBA" id="ARBA00022975"/>
    </source>
</evidence>
<dbReference type="PANTHER" id="PTHR11550:SF0">
    <property type="entry name" value="CTP SYNTHASE-RELATED"/>
    <property type="match status" value="1"/>
</dbReference>
<evidence type="ECO:0000256" key="7">
    <source>
        <dbReference type="ARBA" id="ARBA00022840"/>
    </source>
</evidence>
<feature type="domain" description="Glutamine amidotransferase" evidence="16">
    <location>
        <begin position="313"/>
        <end position="543"/>
    </location>
</feature>
<protein>
    <recommendedName>
        <fullName evidence="12">CTP synthase</fullName>
        <ecNumber evidence="3">6.3.4.2</ecNumber>
    </recommendedName>
    <alternativeName>
        <fullName evidence="14">Cytidine 5'-triphosphate synthase</fullName>
    </alternativeName>
    <alternativeName>
        <fullName evidence="15">Cytidine triphosphate synthetase</fullName>
    </alternativeName>
    <alternativeName>
        <fullName evidence="13">UTP--ammonia ligase</fullName>
    </alternativeName>
</protein>
<organism evidence="18 19">
    <name type="scientific">Candidatus Nomurabacteria bacterium RIFCSPLOWO2_01_FULL_33_24</name>
    <dbReference type="NCBI Taxonomy" id="1801765"/>
    <lineage>
        <taxon>Bacteria</taxon>
        <taxon>Candidatus Nomuraibacteriota</taxon>
    </lineage>
</organism>
<dbReference type="NCBIfam" id="NF003792">
    <property type="entry name" value="PRK05380.1"/>
    <property type="match status" value="1"/>
</dbReference>
<sequence length="565" mass="64314">MKKNNCKYIFVVGGVISGVGKGVSTSSIGKILQDRGLKITAIKIDPYINIDAGTMNPTEHGEVFVLSDGYETDQDMGNYERFLGATLTRANYMTTGSVYKTVIEKERNLEYKGKCVQVVPHIPLEIIGRIKEAGRKSRAEVVVIEVGGTVGEYENILFLEAARMMKIKHPEDVIFVLVSYLPVPSKVGEMKTKPTQHSARSLNNAGIQTDIIIARSEFSLDKKRKEKISTFCNVSFSRIISAPDVDSIYDIPINFEKEKLGNTLLKLLGIKKMKNNSQSSRDWKKFVHNINNSKEEIKIAVIGKYFSTGDFVLSDSYISVIEAIKYSAYNLKKKPILNWLNSDDFEKSPRKLKMLEEYDGVLIPGGFGVRGIEGKLRAIKYVREHRIPYFGLCYGLQLAVVEFARNVLKIKKATTQEIDPRAKNLVINVMEEQKDKLEKKDYGGSMRLGSYPTILKEKTIARSVYGKRRISERHRHRYEVNPEYIQKLKSGGLIFSGTSPDRKLMEILELPKETHPFFMATQFHPEFQAHPLNPHPLFTAFIKASIKREEERKEIIEKTKRKENK</sequence>
<proteinExistence type="inferred from homology"/>
<accession>A0A1F6WYT0</accession>
<evidence type="ECO:0000313" key="18">
    <source>
        <dbReference type="EMBL" id="OGI87023.1"/>
    </source>
</evidence>
<keyword evidence="10" id="KW-0665">Pyrimidine biosynthesis</keyword>
<keyword evidence="8" id="KW-0460">Magnesium</keyword>
<keyword evidence="9" id="KW-0315">Glutamine amidotransferase</keyword>
<dbReference type="Gene3D" id="3.40.50.300">
    <property type="entry name" value="P-loop containing nucleotide triphosphate hydrolases"/>
    <property type="match status" value="1"/>
</dbReference>
<evidence type="ECO:0000256" key="6">
    <source>
        <dbReference type="ARBA" id="ARBA00022741"/>
    </source>
</evidence>
<dbReference type="PROSITE" id="PS51273">
    <property type="entry name" value="GATASE_TYPE_1"/>
    <property type="match status" value="1"/>
</dbReference>
<keyword evidence="7" id="KW-0067">ATP-binding</keyword>
<gene>
    <name evidence="18" type="ORF">A2995_00435</name>
</gene>
<reference evidence="18 19" key="1">
    <citation type="journal article" date="2016" name="Nat. Commun.">
        <title>Thousands of microbial genomes shed light on interconnected biogeochemical processes in an aquifer system.</title>
        <authorList>
            <person name="Anantharaman K."/>
            <person name="Brown C.T."/>
            <person name="Hug L.A."/>
            <person name="Sharon I."/>
            <person name="Castelle C.J."/>
            <person name="Probst A.J."/>
            <person name="Thomas B.C."/>
            <person name="Singh A."/>
            <person name="Wilkins M.J."/>
            <person name="Karaoz U."/>
            <person name="Brodie E.L."/>
            <person name="Williams K.H."/>
            <person name="Hubbard S.S."/>
            <person name="Banfield J.F."/>
        </authorList>
    </citation>
    <scope>NUCLEOTIDE SEQUENCE [LARGE SCALE GENOMIC DNA]</scope>
</reference>